<evidence type="ECO:0000313" key="1">
    <source>
        <dbReference type="EMBL" id="TWD73336.1"/>
    </source>
</evidence>
<accession>A0A561B389</accession>
<sequence>MIRFRFGLRPLAEIAPWGGDRPNLSWFGLTDGWYWIELGDVDLLRHLPEDGDEHPAVDYYVARFWEDLLRLFPAVIEDVPAALVDLLRSDPRTWPELDPDDPVTDSVLTWSTDHFLDVGYLGNAPTIRCWRHGDQVTIGWQDSDPSRYTAPPSGEVTVSLSEFLAAVGDLHQALITAMETRVAEVIAAPPPHVAIDLTQLRAEQADRATWLSHATARQPATNWSHIHTAAHRIHP</sequence>
<evidence type="ECO:0000313" key="2">
    <source>
        <dbReference type="Proteomes" id="UP000318380"/>
    </source>
</evidence>
<proteinExistence type="predicted"/>
<protein>
    <submittedName>
        <fullName evidence="1">Uncharacterized protein</fullName>
    </submittedName>
</protein>
<dbReference type="AlphaFoldDB" id="A0A561B389"/>
<comment type="caution">
    <text evidence="1">The sequence shown here is derived from an EMBL/GenBank/DDBJ whole genome shotgun (WGS) entry which is preliminary data.</text>
</comment>
<reference evidence="1 2" key="1">
    <citation type="submission" date="2019-06" db="EMBL/GenBank/DDBJ databases">
        <title>Sequencing the genomes of 1000 actinobacteria strains.</title>
        <authorList>
            <person name="Klenk H.-P."/>
        </authorList>
    </citation>
    <scope>NUCLEOTIDE SEQUENCE [LARGE SCALE GENOMIC DNA]</scope>
    <source>
        <strain evidence="1 2">DSM 24683</strain>
    </source>
</reference>
<dbReference type="EMBL" id="VIVK01000003">
    <property type="protein sequence ID" value="TWD73336.1"/>
    <property type="molecule type" value="Genomic_DNA"/>
</dbReference>
<dbReference type="Proteomes" id="UP000318380">
    <property type="component" value="Unassembled WGS sequence"/>
</dbReference>
<organism evidence="1 2">
    <name type="scientific">Kribbella amoyensis</name>
    <dbReference type="NCBI Taxonomy" id="996641"/>
    <lineage>
        <taxon>Bacteria</taxon>
        <taxon>Bacillati</taxon>
        <taxon>Actinomycetota</taxon>
        <taxon>Actinomycetes</taxon>
        <taxon>Propionibacteriales</taxon>
        <taxon>Kribbellaceae</taxon>
        <taxon>Kribbella</taxon>
    </lineage>
</organism>
<dbReference type="InterPro" id="IPR046026">
    <property type="entry name" value="DUF5984"/>
</dbReference>
<name>A0A561B389_9ACTN</name>
<keyword evidence="2" id="KW-1185">Reference proteome</keyword>
<dbReference type="Pfam" id="PF19446">
    <property type="entry name" value="DUF5984"/>
    <property type="match status" value="1"/>
</dbReference>
<gene>
    <name evidence="1" type="ORF">FB561_7225</name>
</gene>